<evidence type="ECO:0000313" key="1">
    <source>
        <dbReference type="EMBL" id="NEN76934.1"/>
    </source>
</evidence>
<sequence length="140" mass="14682">METTARTVVDKPIGVVWAALADHTAIEQWGPGLRVTVDDSGAEEPGGVGAVRRIKSGPAPAIVERVTAVEPGRSLSYVALGGVPFRGYGGTVRLTERSATSTEVAWTLHASRRLPVVEGVALAGVARVLLTLFTRAVRRG</sequence>
<dbReference type="EMBL" id="JAAGXA010000001">
    <property type="protein sequence ID" value="NEN76934.1"/>
    <property type="molecule type" value="Genomic_DNA"/>
</dbReference>
<evidence type="ECO:0000313" key="2">
    <source>
        <dbReference type="Proteomes" id="UP000468687"/>
    </source>
</evidence>
<protein>
    <submittedName>
        <fullName evidence="1">SRPBCC family protein</fullName>
    </submittedName>
</protein>
<dbReference type="SUPFAM" id="SSF55961">
    <property type="entry name" value="Bet v1-like"/>
    <property type="match status" value="1"/>
</dbReference>
<dbReference type="Proteomes" id="UP000468687">
    <property type="component" value="Unassembled WGS sequence"/>
</dbReference>
<organism evidence="1 2">
    <name type="scientific">Nocardioides zeae</name>
    <dbReference type="NCBI Taxonomy" id="1457234"/>
    <lineage>
        <taxon>Bacteria</taxon>
        <taxon>Bacillati</taxon>
        <taxon>Actinomycetota</taxon>
        <taxon>Actinomycetes</taxon>
        <taxon>Propionibacteriales</taxon>
        <taxon>Nocardioidaceae</taxon>
        <taxon>Nocardioides</taxon>
    </lineage>
</organism>
<dbReference type="AlphaFoldDB" id="A0A6P0HF09"/>
<dbReference type="Pfam" id="PF10604">
    <property type="entry name" value="Polyketide_cyc2"/>
    <property type="match status" value="1"/>
</dbReference>
<reference evidence="1 2" key="1">
    <citation type="journal article" date="2014" name="Int. J. Syst. Evol. Microbiol.">
        <title>Nocardioides zeae sp. nov., isolated from the stem of Zea mays.</title>
        <authorList>
            <person name="Glaeser S.P."/>
            <person name="McInroy J.A."/>
            <person name="Busse H.J."/>
            <person name="Kampfer P."/>
        </authorList>
    </citation>
    <scope>NUCLEOTIDE SEQUENCE [LARGE SCALE GENOMIC DNA]</scope>
    <source>
        <strain evidence="1 2">JCM 30728</strain>
    </source>
</reference>
<accession>A0A6P0HF09</accession>
<dbReference type="InterPro" id="IPR023393">
    <property type="entry name" value="START-like_dom_sf"/>
</dbReference>
<gene>
    <name evidence="1" type="ORF">G3T38_01450</name>
</gene>
<keyword evidence="2" id="KW-1185">Reference proteome</keyword>
<dbReference type="CDD" id="cd07821">
    <property type="entry name" value="PYR_PYL_RCAR_like"/>
    <property type="match status" value="1"/>
</dbReference>
<proteinExistence type="predicted"/>
<dbReference type="RefSeq" id="WP_163770283.1">
    <property type="nucleotide sequence ID" value="NZ_JAAGXA010000001.1"/>
</dbReference>
<comment type="caution">
    <text evidence="1">The sequence shown here is derived from an EMBL/GenBank/DDBJ whole genome shotgun (WGS) entry which is preliminary data.</text>
</comment>
<name>A0A6P0HF09_9ACTN</name>
<dbReference type="InterPro" id="IPR019587">
    <property type="entry name" value="Polyketide_cyclase/dehydratase"/>
</dbReference>
<dbReference type="Gene3D" id="3.30.530.20">
    <property type="match status" value="1"/>
</dbReference>